<accession>A0A061RQJ3</accession>
<reference evidence="1" key="1">
    <citation type="submission" date="2014-05" db="EMBL/GenBank/DDBJ databases">
        <title>The transcriptome of the halophilic microalga Tetraselmis sp. GSL018 isolated from the Great Salt Lake, Utah.</title>
        <authorList>
            <person name="Jinkerson R.E."/>
            <person name="D'Adamo S."/>
            <person name="Posewitz M.C."/>
        </authorList>
    </citation>
    <scope>NUCLEOTIDE SEQUENCE</scope>
    <source>
        <strain evidence="1">GSL018</strain>
    </source>
</reference>
<dbReference type="EMBL" id="GBEZ01013121">
    <property type="protein sequence ID" value="JAC72836.1"/>
    <property type="molecule type" value="Transcribed_RNA"/>
</dbReference>
<proteinExistence type="predicted"/>
<organism evidence="1">
    <name type="scientific">Tetraselmis sp. GSL018</name>
    <dbReference type="NCBI Taxonomy" id="582737"/>
    <lineage>
        <taxon>Eukaryota</taxon>
        <taxon>Viridiplantae</taxon>
        <taxon>Chlorophyta</taxon>
        <taxon>core chlorophytes</taxon>
        <taxon>Chlorodendrophyceae</taxon>
        <taxon>Chlorodendrales</taxon>
        <taxon>Chlorodendraceae</taxon>
        <taxon>Tetraselmis</taxon>
    </lineage>
</organism>
<dbReference type="AlphaFoldDB" id="A0A061RQJ3"/>
<sequence>GQVGRERLPLPPVAMRRRRGREPFPFSYLSNSFFGGREGRRL</sequence>
<name>A0A061RQJ3_9CHLO</name>
<feature type="non-terminal residue" evidence="1">
    <location>
        <position position="1"/>
    </location>
</feature>
<gene>
    <name evidence="1" type="ORF">TSPGSL018_30375</name>
</gene>
<protein>
    <submittedName>
        <fullName evidence="1">Uncharacterized protein</fullName>
    </submittedName>
</protein>
<evidence type="ECO:0000313" key="1">
    <source>
        <dbReference type="EMBL" id="JAC72836.1"/>
    </source>
</evidence>